<feature type="non-terminal residue" evidence="12">
    <location>
        <position position="279"/>
    </location>
</feature>
<dbReference type="InterPro" id="IPR009030">
    <property type="entry name" value="Growth_fac_rcpt_cys_sf"/>
</dbReference>
<feature type="domain" description="EGF-like calcium-binding" evidence="10">
    <location>
        <begin position="43"/>
        <end position="85"/>
    </location>
</feature>
<dbReference type="PANTHER" id="PTHR24050:SF28">
    <property type="entry name" value="UROMODULIN-LIKE"/>
    <property type="match status" value="1"/>
</dbReference>
<evidence type="ECO:0000259" key="10">
    <source>
        <dbReference type="SMART" id="SM00179"/>
    </source>
</evidence>
<dbReference type="STRING" id="299467.A0A443RX06"/>
<evidence type="ECO:0000313" key="13">
    <source>
        <dbReference type="Proteomes" id="UP000288716"/>
    </source>
</evidence>
<keyword evidence="9" id="KW-0325">Glycoprotein</keyword>
<evidence type="ECO:0000256" key="3">
    <source>
        <dbReference type="ARBA" id="ARBA00022525"/>
    </source>
</evidence>
<keyword evidence="7" id="KW-0677">Repeat</keyword>
<evidence type="ECO:0000256" key="8">
    <source>
        <dbReference type="ARBA" id="ARBA00023157"/>
    </source>
</evidence>
<evidence type="ECO:0000256" key="4">
    <source>
        <dbReference type="ARBA" id="ARBA00022530"/>
    </source>
</evidence>
<gene>
    <name evidence="12" type="ORF">B4U80_02128</name>
</gene>
<evidence type="ECO:0000259" key="11">
    <source>
        <dbReference type="SMART" id="SM00181"/>
    </source>
</evidence>
<feature type="domain" description="EGF-like" evidence="11">
    <location>
        <begin position="7"/>
        <end position="42"/>
    </location>
</feature>
<dbReference type="AlphaFoldDB" id="A0A443RX06"/>
<keyword evidence="6" id="KW-0732">Signal</keyword>
<dbReference type="InterPro" id="IPR026823">
    <property type="entry name" value="cEGF"/>
</dbReference>
<feature type="domain" description="EGF-like" evidence="11">
    <location>
        <begin position="46"/>
        <end position="85"/>
    </location>
</feature>
<evidence type="ECO:0000256" key="5">
    <source>
        <dbReference type="ARBA" id="ARBA00022536"/>
    </source>
</evidence>
<dbReference type="Proteomes" id="UP000288716">
    <property type="component" value="Unassembled WGS sequence"/>
</dbReference>
<dbReference type="Gene3D" id="2.10.25.10">
    <property type="entry name" value="Laminin"/>
    <property type="match status" value="4"/>
</dbReference>
<evidence type="ECO:0000256" key="9">
    <source>
        <dbReference type="ARBA" id="ARBA00023180"/>
    </source>
</evidence>
<dbReference type="OrthoDB" id="6490838at2759"/>
<evidence type="ECO:0000256" key="1">
    <source>
        <dbReference type="ARBA" id="ARBA00004498"/>
    </source>
</evidence>
<dbReference type="SMART" id="SM00181">
    <property type="entry name" value="EGF"/>
    <property type="match status" value="3"/>
</dbReference>
<dbReference type="GO" id="GO:0005509">
    <property type="term" value="F:calcium ion binding"/>
    <property type="evidence" value="ECO:0007669"/>
    <property type="project" value="InterPro"/>
</dbReference>
<organism evidence="12 13">
    <name type="scientific">Leptotrombidium deliense</name>
    <dbReference type="NCBI Taxonomy" id="299467"/>
    <lineage>
        <taxon>Eukaryota</taxon>
        <taxon>Metazoa</taxon>
        <taxon>Ecdysozoa</taxon>
        <taxon>Arthropoda</taxon>
        <taxon>Chelicerata</taxon>
        <taxon>Arachnida</taxon>
        <taxon>Acari</taxon>
        <taxon>Acariformes</taxon>
        <taxon>Trombidiformes</taxon>
        <taxon>Prostigmata</taxon>
        <taxon>Anystina</taxon>
        <taxon>Parasitengona</taxon>
        <taxon>Trombiculoidea</taxon>
        <taxon>Trombiculidae</taxon>
        <taxon>Leptotrombidium</taxon>
    </lineage>
</organism>
<evidence type="ECO:0000256" key="6">
    <source>
        <dbReference type="ARBA" id="ARBA00022729"/>
    </source>
</evidence>
<feature type="domain" description="EGF-like calcium-binding" evidence="10">
    <location>
        <begin position="128"/>
        <end position="168"/>
    </location>
</feature>
<dbReference type="InterPro" id="IPR000742">
    <property type="entry name" value="EGF"/>
</dbReference>
<dbReference type="FunFam" id="2.10.25.10:FF:000014">
    <property type="entry name" value="Latent-transforming growth factor beta-binding protein 3"/>
    <property type="match status" value="1"/>
</dbReference>
<comment type="caution">
    <text evidence="12">The sequence shown here is derived from an EMBL/GenBank/DDBJ whole genome shotgun (WGS) entry which is preliminary data.</text>
</comment>
<feature type="non-terminal residue" evidence="12">
    <location>
        <position position="1"/>
    </location>
</feature>
<comment type="subcellular location">
    <subcellularLocation>
        <location evidence="1">Secreted</location>
        <location evidence="1">Extracellular space</location>
        <location evidence="1">Extracellular matrix</location>
    </subcellularLocation>
</comment>
<evidence type="ECO:0000256" key="2">
    <source>
        <dbReference type="ARBA" id="ARBA00006127"/>
    </source>
</evidence>
<dbReference type="VEuPathDB" id="VectorBase:LDEU012335"/>
<dbReference type="EMBL" id="NCKV01023440">
    <property type="protein sequence ID" value="RWS19705.1"/>
    <property type="molecule type" value="Genomic_DNA"/>
</dbReference>
<dbReference type="PANTHER" id="PTHR24050">
    <property type="entry name" value="PA14 DOMAIN-CONTAINING PROTEIN"/>
    <property type="match status" value="1"/>
</dbReference>
<dbReference type="Pfam" id="PF12662">
    <property type="entry name" value="cEGF"/>
    <property type="match status" value="1"/>
</dbReference>
<accession>A0A443RX06</accession>
<feature type="domain" description="EGF-like calcium-binding" evidence="10">
    <location>
        <begin position="86"/>
        <end position="127"/>
    </location>
</feature>
<keyword evidence="4" id="KW-0272">Extracellular matrix</keyword>
<evidence type="ECO:0000313" key="12">
    <source>
        <dbReference type="EMBL" id="RWS19705.1"/>
    </source>
</evidence>
<dbReference type="SUPFAM" id="SSF57184">
    <property type="entry name" value="Growth factor receptor domain"/>
    <property type="match status" value="1"/>
</dbReference>
<keyword evidence="13" id="KW-1185">Reference proteome</keyword>
<dbReference type="InterPro" id="IPR049883">
    <property type="entry name" value="NOTCH1_EGF-like"/>
</dbReference>
<dbReference type="CDD" id="cd00054">
    <property type="entry name" value="EGF_CA"/>
    <property type="match status" value="1"/>
</dbReference>
<keyword evidence="3" id="KW-0964">Secreted</keyword>
<keyword evidence="8" id="KW-1015">Disulfide bond</keyword>
<dbReference type="InterPro" id="IPR052235">
    <property type="entry name" value="Nephronectin_domain"/>
</dbReference>
<dbReference type="PROSITE" id="PS01187">
    <property type="entry name" value="EGF_CA"/>
    <property type="match status" value="2"/>
</dbReference>
<comment type="similarity">
    <text evidence="2">Belongs to the fibulin family.</text>
</comment>
<keyword evidence="5" id="KW-0245">EGF-like domain</keyword>
<dbReference type="InterPro" id="IPR001881">
    <property type="entry name" value="EGF-like_Ca-bd_dom"/>
</dbReference>
<proteinExistence type="inferred from homology"/>
<dbReference type="InterPro" id="IPR018097">
    <property type="entry name" value="EGF_Ca-bd_CS"/>
</dbReference>
<protein>
    <submittedName>
        <fullName evidence="12">Hemicentin-1-like isoform X3</fullName>
    </submittedName>
</protein>
<name>A0A443RX06_9ACAR</name>
<evidence type="ECO:0000256" key="7">
    <source>
        <dbReference type="ARBA" id="ARBA00022737"/>
    </source>
</evidence>
<feature type="domain" description="EGF-like" evidence="11">
    <location>
        <begin position="89"/>
        <end position="127"/>
    </location>
</feature>
<sequence>VGLWTSPCPNNLTCVALGGQSLFYDCICPEGFELNGKRTNCVDIDECQKDDSKYCDTCVNTVGSFICGCKDGKELRYDGGQANCADINECLTENVCKVNEQCVNTHGSYTCVLACEFGMREENGKCVDIDECNEKIHQCAANQICKNKEIGYECLQSITSTVEKFQCFIDGTESVQTINSTCNKNLFPLSVECQKAFIKGCEYERNVKLCQFGIDYAMSGNSCFQADIQAENSAFFMCCAACFKGKLEFVVKRRCKTYGQKNASLYNIKSQCCSKMELQ</sequence>
<reference evidence="12 13" key="1">
    <citation type="journal article" date="2018" name="Gigascience">
        <title>Genomes of trombidid mites reveal novel predicted allergens and laterally-transferred genes associated with secondary metabolism.</title>
        <authorList>
            <person name="Dong X."/>
            <person name="Chaisiri K."/>
            <person name="Xia D."/>
            <person name="Armstrong S.D."/>
            <person name="Fang Y."/>
            <person name="Donnelly M.J."/>
            <person name="Kadowaki T."/>
            <person name="McGarry J.W."/>
            <person name="Darby A.C."/>
            <person name="Makepeace B.L."/>
        </authorList>
    </citation>
    <scope>NUCLEOTIDE SEQUENCE [LARGE SCALE GENOMIC DNA]</scope>
    <source>
        <strain evidence="12">UoL-UT</strain>
    </source>
</reference>
<dbReference type="SMART" id="SM00179">
    <property type="entry name" value="EGF_CA"/>
    <property type="match status" value="3"/>
</dbReference>
<dbReference type="Pfam" id="PF07645">
    <property type="entry name" value="EGF_CA"/>
    <property type="match status" value="2"/>
</dbReference>